<feature type="compositionally biased region" description="Low complexity" evidence="1">
    <location>
        <begin position="1"/>
        <end position="36"/>
    </location>
</feature>
<evidence type="ECO:0000313" key="3">
    <source>
        <dbReference type="Proteomes" id="UP000740926"/>
    </source>
</evidence>
<keyword evidence="3" id="KW-1185">Reference proteome</keyword>
<gene>
    <name evidence="2" type="ORF">G6F50_018686</name>
</gene>
<feature type="region of interest" description="Disordered" evidence="1">
    <location>
        <begin position="1"/>
        <end position="84"/>
    </location>
</feature>
<protein>
    <submittedName>
        <fullName evidence="2">Uncharacterized protein</fullName>
    </submittedName>
</protein>
<dbReference type="EMBL" id="JAANIU010022998">
    <property type="protein sequence ID" value="KAG1522451.1"/>
    <property type="molecule type" value="Genomic_DNA"/>
</dbReference>
<name>A0A9P6XLI6_9FUNG</name>
<organism evidence="2 3">
    <name type="scientific">Rhizopus delemar</name>
    <dbReference type="NCBI Taxonomy" id="936053"/>
    <lineage>
        <taxon>Eukaryota</taxon>
        <taxon>Fungi</taxon>
        <taxon>Fungi incertae sedis</taxon>
        <taxon>Mucoromycota</taxon>
        <taxon>Mucoromycotina</taxon>
        <taxon>Mucoromycetes</taxon>
        <taxon>Mucorales</taxon>
        <taxon>Mucorineae</taxon>
        <taxon>Rhizopodaceae</taxon>
        <taxon>Rhizopus</taxon>
    </lineage>
</organism>
<comment type="caution">
    <text evidence="2">The sequence shown here is derived from an EMBL/GenBank/DDBJ whole genome shotgun (WGS) entry which is preliminary data.</text>
</comment>
<evidence type="ECO:0000256" key="1">
    <source>
        <dbReference type="SAM" id="MobiDB-lite"/>
    </source>
</evidence>
<sequence>MAAGDPPHGGADSGSGAAAQNTLRPANSSSASGARSRSVRSRRSMPSIEHSSADQRGGIDGTGTAGSRRHSTPARAAISSAESR</sequence>
<accession>A0A9P6XLI6</accession>
<dbReference type="Proteomes" id="UP000740926">
    <property type="component" value="Unassembled WGS sequence"/>
</dbReference>
<evidence type="ECO:0000313" key="2">
    <source>
        <dbReference type="EMBL" id="KAG1522451.1"/>
    </source>
</evidence>
<proteinExistence type="predicted"/>
<dbReference type="AlphaFoldDB" id="A0A9P6XLI6"/>
<reference evidence="2 3" key="1">
    <citation type="journal article" date="2020" name="Microb. Genom.">
        <title>Genetic diversity of clinical and environmental Mucorales isolates obtained from an investigation of mucormycosis cases among solid organ transplant recipients.</title>
        <authorList>
            <person name="Nguyen M.H."/>
            <person name="Kaul D."/>
            <person name="Muto C."/>
            <person name="Cheng S.J."/>
            <person name="Richter R.A."/>
            <person name="Bruno V.M."/>
            <person name="Liu G."/>
            <person name="Beyhan S."/>
            <person name="Sundermann A.J."/>
            <person name="Mounaud S."/>
            <person name="Pasculle A.W."/>
            <person name="Nierman W.C."/>
            <person name="Driscoll E."/>
            <person name="Cumbie R."/>
            <person name="Clancy C.J."/>
            <person name="Dupont C.L."/>
        </authorList>
    </citation>
    <scope>NUCLEOTIDE SEQUENCE [LARGE SCALE GENOMIC DNA]</scope>
    <source>
        <strain evidence="2 3">GL24</strain>
    </source>
</reference>